<protein>
    <submittedName>
        <fullName evidence="1">Uncharacterized protein</fullName>
    </submittedName>
</protein>
<evidence type="ECO:0000313" key="1">
    <source>
        <dbReference type="EMBL" id="KKM17913.1"/>
    </source>
</evidence>
<dbReference type="EMBL" id="LAZR01014341">
    <property type="protein sequence ID" value="KKM17913.1"/>
    <property type="molecule type" value="Genomic_DNA"/>
</dbReference>
<dbReference type="AlphaFoldDB" id="A0A0F9K750"/>
<accession>A0A0F9K750</accession>
<proteinExistence type="predicted"/>
<name>A0A0F9K750_9ZZZZ</name>
<sequence length="53" mass="6291">MSDWVLGEEHEMFGRVAMMRTIEGEPYRFFIDTDKVVSMIPLSVLQEQEEVQR</sequence>
<organism evidence="1">
    <name type="scientific">marine sediment metagenome</name>
    <dbReference type="NCBI Taxonomy" id="412755"/>
    <lineage>
        <taxon>unclassified sequences</taxon>
        <taxon>metagenomes</taxon>
        <taxon>ecological metagenomes</taxon>
    </lineage>
</organism>
<comment type="caution">
    <text evidence="1">The sequence shown here is derived from an EMBL/GenBank/DDBJ whole genome shotgun (WGS) entry which is preliminary data.</text>
</comment>
<reference evidence="1" key="1">
    <citation type="journal article" date="2015" name="Nature">
        <title>Complex archaea that bridge the gap between prokaryotes and eukaryotes.</title>
        <authorList>
            <person name="Spang A."/>
            <person name="Saw J.H."/>
            <person name="Jorgensen S.L."/>
            <person name="Zaremba-Niedzwiedzka K."/>
            <person name="Martijn J."/>
            <person name="Lind A.E."/>
            <person name="van Eijk R."/>
            <person name="Schleper C."/>
            <person name="Guy L."/>
            <person name="Ettema T.J."/>
        </authorList>
    </citation>
    <scope>NUCLEOTIDE SEQUENCE</scope>
</reference>
<gene>
    <name evidence="1" type="ORF">LCGC14_1670970</name>
</gene>